<feature type="domain" description="ABC transmembrane type-1" evidence="10">
    <location>
        <begin position="23"/>
        <end position="223"/>
    </location>
</feature>
<evidence type="ECO:0000256" key="7">
    <source>
        <dbReference type="ARBA" id="ARBA00022989"/>
    </source>
</evidence>
<dbReference type="PANTHER" id="PTHR30133:SF2">
    <property type="entry name" value="ARGININE ABC TRANSPORTER PERMEASE PROTEIN ARTQ"/>
    <property type="match status" value="1"/>
</dbReference>
<keyword evidence="5" id="KW-0997">Cell inner membrane</keyword>
<dbReference type="RefSeq" id="WP_055661486.1">
    <property type="nucleotide sequence ID" value="NZ_CXST01000007.1"/>
</dbReference>
<dbReference type="Gene3D" id="1.10.3720.10">
    <property type="entry name" value="MetI-like"/>
    <property type="match status" value="1"/>
</dbReference>
<dbReference type="SUPFAM" id="SSF161098">
    <property type="entry name" value="MetI-like"/>
    <property type="match status" value="1"/>
</dbReference>
<keyword evidence="8 9" id="KW-0472">Membrane</keyword>
<keyword evidence="12" id="KW-1185">Reference proteome</keyword>
<feature type="transmembrane region" description="Helical" evidence="9">
    <location>
        <begin position="202"/>
        <end position="222"/>
    </location>
</feature>
<feature type="transmembrane region" description="Helical" evidence="9">
    <location>
        <begin position="26"/>
        <end position="47"/>
    </location>
</feature>
<sequence>MTELLALLTFGDGGWGDELLRGLVTTLMLAFVTAPFALILSFLIAWAKNSRNMVLRRFAYGYTTVFRSLPEVLTLLIIYYQFQALLNFVVGVFVPGVIIPLNAFAAGVIALTLVFSALGSEVVRSAYQAVGKGQAEAGAALGLRRRLIFFKVILPQMWSHSIPAFGNLWLILLKDTSLVSIIAINDLVRYSNMAIATTKEPFFFYSVIAGIFVALAYLSGLVQMRIERRTNLNLLGGR</sequence>
<evidence type="ECO:0000313" key="11">
    <source>
        <dbReference type="EMBL" id="CTQ47455.1"/>
    </source>
</evidence>
<comment type="similarity">
    <text evidence="2">Belongs to the binding-protein-dependent transport system permease family. HisMQ subfamily.</text>
</comment>
<comment type="subcellular location">
    <subcellularLocation>
        <location evidence="1">Cell inner membrane</location>
        <topology evidence="1">Multi-pass membrane protein</topology>
    </subcellularLocation>
    <subcellularLocation>
        <location evidence="9">Cell membrane</location>
        <topology evidence="9">Multi-pass membrane protein</topology>
    </subcellularLocation>
</comment>
<evidence type="ECO:0000256" key="2">
    <source>
        <dbReference type="ARBA" id="ARBA00010072"/>
    </source>
</evidence>
<dbReference type="InterPro" id="IPR035906">
    <property type="entry name" value="MetI-like_sf"/>
</dbReference>
<evidence type="ECO:0000256" key="6">
    <source>
        <dbReference type="ARBA" id="ARBA00022692"/>
    </source>
</evidence>
<accession>A0A0M6YBJ2</accession>
<evidence type="ECO:0000256" key="3">
    <source>
        <dbReference type="ARBA" id="ARBA00022448"/>
    </source>
</evidence>
<dbReference type="NCBIfam" id="TIGR01726">
    <property type="entry name" value="HEQRo_perm_3TM"/>
    <property type="match status" value="1"/>
</dbReference>
<dbReference type="EMBL" id="CXST01000007">
    <property type="protein sequence ID" value="CTQ47455.1"/>
    <property type="molecule type" value="Genomic_DNA"/>
</dbReference>
<evidence type="ECO:0000256" key="1">
    <source>
        <dbReference type="ARBA" id="ARBA00004429"/>
    </source>
</evidence>
<evidence type="ECO:0000256" key="8">
    <source>
        <dbReference type="ARBA" id="ARBA00023136"/>
    </source>
</evidence>
<evidence type="ECO:0000256" key="9">
    <source>
        <dbReference type="RuleBase" id="RU363032"/>
    </source>
</evidence>
<keyword evidence="3 9" id="KW-0813">Transport</keyword>
<evidence type="ECO:0000313" key="12">
    <source>
        <dbReference type="Proteomes" id="UP000048926"/>
    </source>
</evidence>
<evidence type="ECO:0000256" key="4">
    <source>
        <dbReference type="ARBA" id="ARBA00022475"/>
    </source>
</evidence>
<proteinExistence type="inferred from homology"/>
<evidence type="ECO:0000259" key="10">
    <source>
        <dbReference type="PROSITE" id="PS50928"/>
    </source>
</evidence>
<name>A0A0M6YBJ2_9HYPH</name>
<dbReference type="Proteomes" id="UP000048926">
    <property type="component" value="Unassembled WGS sequence"/>
</dbReference>
<keyword evidence="6 9" id="KW-0812">Transmembrane</keyword>
<keyword evidence="4" id="KW-1003">Cell membrane</keyword>
<dbReference type="AlphaFoldDB" id="A0A0M6YBJ2"/>
<evidence type="ECO:0000256" key="5">
    <source>
        <dbReference type="ARBA" id="ARBA00022519"/>
    </source>
</evidence>
<dbReference type="PROSITE" id="PS50928">
    <property type="entry name" value="ABC_TM1"/>
    <property type="match status" value="1"/>
</dbReference>
<dbReference type="PANTHER" id="PTHR30133">
    <property type="entry name" value="CATIONIC AMINO ACID TRANSPORTER, MEMBRANE COMPONENT"/>
    <property type="match status" value="1"/>
</dbReference>
<dbReference type="GO" id="GO:0022857">
    <property type="term" value="F:transmembrane transporter activity"/>
    <property type="evidence" value="ECO:0007669"/>
    <property type="project" value="InterPro"/>
</dbReference>
<keyword evidence="7 9" id="KW-1133">Transmembrane helix</keyword>
<feature type="transmembrane region" description="Helical" evidence="9">
    <location>
        <begin position="88"/>
        <end position="115"/>
    </location>
</feature>
<gene>
    <name evidence="11" type="primary">artQ</name>
    <name evidence="11" type="ORF">LAL4801_05917</name>
</gene>
<dbReference type="GO" id="GO:0043190">
    <property type="term" value="C:ATP-binding cassette (ABC) transporter complex"/>
    <property type="evidence" value="ECO:0007669"/>
    <property type="project" value="InterPro"/>
</dbReference>
<feature type="transmembrane region" description="Helical" evidence="9">
    <location>
        <begin position="59"/>
        <end position="82"/>
    </location>
</feature>
<dbReference type="OrthoDB" id="9815029at2"/>
<dbReference type="InterPro" id="IPR010065">
    <property type="entry name" value="AA_ABC_transptr_permease_3TM"/>
</dbReference>
<dbReference type="CDD" id="cd06261">
    <property type="entry name" value="TM_PBP2"/>
    <property type="match status" value="1"/>
</dbReference>
<reference evidence="12" key="1">
    <citation type="submission" date="2015-07" db="EMBL/GenBank/DDBJ databases">
        <authorList>
            <person name="Rodrigo-Torres Lidia"/>
            <person name="Arahal R.David."/>
        </authorList>
    </citation>
    <scope>NUCLEOTIDE SEQUENCE [LARGE SCALE GENOMIC DNA]</scope>
    <source>
        <strain evidence="12">CECT 4801</strain>
    </source>
</reference>
<organism evidence="11 12">
    <name type="scientific">Roseibium aggregatum</name>
    <dbReference type="NCBI Taxonomy" id="187304"/>
    <lineage>
        <taxon>Bacteria</taxon>
        <taxon>Pseudomonadati</taxon>
        <taxon>Pseudomonadota</taxon>
        <taxon>Alphaproteobacteria</taxon>
        <taxon>Hyphomicrobiales</taxon>
        <taxon>Stappiaceae</taxon>
        <taxon>Roseibium</taxon>
    </lineage>
</organism>
<dbReference type="InterPro" id="IPR000515">
    <property type="entry name" value="MetI-like"/>
</dbReference>
<dbReference type="Pfam" id="PF00528">
    <property type="entry name" value="BPD_transp_1"/>
    <property type="match status" value="1"/>
</dbReference>
<protein>
    <submittedName>
        <fullName evidence="11">Arginine ABC transporter permease protein ArtQ</fullName>
    </submittedName>
</protein>
<dbReference type="InterPro" id="IPR051613">
    <property type="entry name" value="ABC_transp_permease_HisMQ"/>
</dbReference>